<sequence>MIPSDLQMQHRQNQMLQYSIRRSLRAPKSMSCLDYRKTQSLTHDAVSNQNGTINPIRETPLKGSFRRLKSHSSMFFRTKHRQQGGSLETSTSRRNSSDNSAALSSAFSGNTTAAEKPAGIRFTVRRVSRTVRNKLGKLFSQSKNTDTGGNETRTNQLHDTDSDSFRHLTDTSPAEEASMSKVTSHVPSLHAVPSYQQMRSRQGSLESIQYDENIDLDDKSRITSWTNSTANTVVSYGTSEEREYQRLSVIKENGMHIPSSSHIGHQEHAASAVDHCVPTFATNSQRVYSALMKKLKNDSNAENNVHKLDSVHVLPDKTVPPRQSSLDRTEAWSPATVRGIGTDDDDVFEDSREVASPRVDSSSRGSKDEVDGESTSRKSSYKAYPDPTAGDGRGLSPTKIPLPESASKQPSKQTDKNSMFSPSLNNYFFRTTSPYRRALQRSMNEHQDTEHTHALDTRYLSTLSALSLPTRRPSTMGSKRDLRLTYAESFYSFTTDDLTTSCPAGVTSSPVVENTMENAESDHLSSVPAPLHGHDVSAASSVEWKTWLSAHVSKLETPCTTMASQCTETPGVAMPSPRHVRESAEIESPAEVPQLDAPQAIQASPLGEGSGNIKGPYSVGARTLSKKSHGMPLKSTMEIVENNGRNGNKISQHSLSSTIPPIPCRNILRAVPSLPNVDSEVASKPGKRTASIPRMRSLNNIPTFVPLSLDTSYYKRRGQENKRRDALTSSKSTPRLDAAAHQDYLGGKTGSPVKRGINNSPASPHTPDDTAFASDNIQVTAKSDWDAQIRGSRRMVDLFLSSRRRAIQGPMSRNGSENFSAAFM</sequence>
<feature type="compositionally biased region" description="Polar residues" evidence="1">
    <location>
        <begin position="139"/>
        <end position="155"/>
    </location>
</feature>
<reference evidence="2" key="1">
    <citation type="submission" date="2023-06" db="EMBL/GenBank/DDBJ databases">
        <title>Conoideocrella luteorostrata (Hypocreales: Clavicipitaceae), a potential biocontrol fungus for elongate hemlock scale in United States Christmas tree production areas.</title>
        <authorList>
            <person name="Barrett H."/>
            <person name="Lovett B."/>
            <person name="Macias A.M."/>
            <person name="Stajich J.E."/>
            <person name="Kasson M.T."/>
        </authorList>
    </citation>
    <scope>NUCLEOTIDE SEQUENCE</scope>
    <source>
        <strain evidence="2">ARSEF 14590</strain>
    </source>
</reference>
<feature type="region of interest" description="Disordered" evidence="1">
    <location>
        <begin position="307"/>
        <end position="425"/>
    </location>
</feature>
<feature type="region of interest" description="Disordered" evidence="1">
    <location>
        <begin position="73"/>
        <end position="112"/>
    </location>
</feature>
<feature type="region of interest" description="Disordered" evidence="1">
    <location>
        <begin position="135"/>
        <end position="179"/>
    </location>
</feature>
<evidence type="ECO:0000313" key="3">
    <source>
        <dbReference type="Proteomes" id="UP001251528"/>
    </source>
</evidence>
<protein>
    <submittedName>
        <fullName evidence="2">Uncharacterized protein</fullName>
    </submittedName>
</protein>
<feature type="compositionally biased region" description="Low complexity" evidence="1">
    <location>
        <begin position="89"/>
        <end position="108"/>
    </location>
</feature>
<dbReference type="EMBL" id="JASWJB010000182">
    <property type="protein sequence ID" value="KAK2594066.1"/>
    <property type="molecule type" value="Genomic_DNA"/>
</dbReference>
<gene>
    <name evidence="2" type="ORF">QQS21_008215</name>
</gene>
<evidence type="ECO:0000256" key="1">
    <source>
        <dbReference type="SAM" id="MobiDB-lite"/>
    </source>
</evidence>
<feature type="compositionally biased region" description="Polar residues" evidence="1">
    <location>
        <begin position="406"/>
        <end position="425"/>
    </location>
</feature>
<evidence type="ECO:0000313" key="2">
    <source>
        <dbReference type="EMBL" id="KAK2594066.1"/>
    </source>
</evidence>
<accession>A0AAJ0CNM7</accession>
<comment type="caution">
    <text evidence="2">The sequence shown here is derived from an EMBL/GenBank/DDBJ whole genome shotgun (WGS) entry which is preliminary data.</text>
</comment>
<proteinExistence type="predicted"/>
<feature type="compositionally biased region" description="Basic and acidic residues" evidence="1">
    <location>
        <begin position="717"/>
        <end position="726"/>
    </location>
</feature>
<name>A0AAJ0CNM7_9HYPO</name>
<feature type="region of interest" description="Disordered" evidence="1">
    <location>
        <begin position="715"/>
        <end position="775"/>
    </location>
</feature>
<organism evidence="2 3">
    <name type="scientific">Conoideocrella luteorostrata</name>
    <dbReference type="NCBI Taxonomy" id="1105319"/>
    <lineage>
        <taxon>Eukaryota</taxon>
        <taxon>Fungi</taxon>
        <taxon>Dikarya</taxon>
        <taxon>Ascomycota</taxon>
        <taxon>Pezizomycotina</taxon>
        <taxon>Sordariomycetes</taxon>
        <taxon>Hypocreomycetidae</taxon>
        <taxon>Hypocreales</taxon>
        <taxon>Clavicipitaceae</taxon>
        <taxon>Conoideocrella</taxon>
    </lineage>
</organism>
<keyword evidence="3" id="KW-1185">Reference proteome</keyword>
<dbReference type="AlphaFoldDB" id="A0AAJ0CNM7"/>
<dbReference type="Proteomes" id="UP001251528">
    <property type="component" value="Unassembled WGS sequence"/>
</dbReference>
<feature type="compositionally biased region" description="Basic and acidic residues" evidence="1">
    <location>
        <begin position="156"/>
        <end position="169"/>
    </location>
</feature>